<evidence type="ECO:0000256" key="1">
    <source>
        <dbReference type="SAM" id="Phobius"/>
    </source>
</evidence>
<sequence>MRVLISGLIGAAASAAVWFYLEFATKHEMGWLAIAVGLVTGLCVNAAAGPSARESTGRAALAAILALTAIVGGRVVYAKVMQNINQVKNVANVAAVVVEAEDAEGDEVAVGEVVAEEEPVAIPAAGPTKAMRLEKPTKDTVSNIDFVYMGVAALAAYVTGKGRNKVEPVDVDATAPNTDSAGDATTA</sequence>
<organism evidence="2 3">
    <name type="scientific">Bythopirellula polymerisocia</name>
    <dbReference type="NCBI Taxonomy" id="2528003"/>
    <lineage>
        <taxon>Bacteria</taxon>
        <taxon>Pseudomonadati</taxon>
        <taxon>Planctomycetota</taxon>
        <taxon>Planctomycetia</taxon>
        <taxon>Pirellulales</taxon>
        <taxon>Lacipirellulaceae</taxon>
        <taxon>Bythopirellula</taxon>
    </lineage>
</organism>
<feature type="transmembrane region" description="Helical" evidence="1">
    <location>
        <begin position="60"/>
        <end position="77"/>
    </location>
</feature>
<protein>
    <recommendedName>
        <fullName evidence="4">Transmembrane protein</fullName>
    </recommendedName>
</protein>
<evidence type="ECO:0008006" key="4">
    <source>
        <dbReference type="Google" id="ProtNLM"/>
    </source>
</evidence>
<keyword evidence="1" id="KW-0812">Transmembrane</keyword>
<keyword evidence="1" id="KW-1133">Transmembrane helix</keyword>
<keyword evidence="3" id="KW-1185">Reference proteome</keyword>
<dbReference type="EMBL" id="SJPS01000008">
    <property type="protein sequence ID" value="TWU21952.1"/>
    <property type="molecule type" value="Genomic_DNA"/>
</dbReference>
<dbReference type="AlphaFoldDB" id="A0A5C6CCV2"/>
<evidence type="ECO:0000313" key="2">
    <source>
        <dbReference type="EMBL" id="TWU21952.1"/>
    </source>
</evidence>
<reference evidence="2 3" key="1">
    <citation type="submission" date="2019-02" db="EMBL/GenBank/DDBJ databases">
        <title>Deep-cultivation of Planctomycetes and their phenomic and genomic characterization uncovers novel biology.</title>
        <authorList>
            <person name="Wiegand S."/>
            <person name="Jogler M."/>
            <person name="Boedeker C."/>
            <person name="Pinto D."/>
            <person name="Vollmers J."/>
            <person name="Rivas-Marin E."/>
            <person name="Kohn T."/>
            <person name="Peeters S.H."/>
            <person name="Heuer A."/>
            <person name="Rast P."/>
            <person name="Oberbeckmann S."/>
            <person name="Bunk B."/>
            <person name="Jeske O."/>
            <person name="Meyerdierks A."/>
            <person name="Storesund J.E."/>
            <person name="Kallscheuer N."/>
            <person name="Luecker S."/>
            <person name="Lage O.M."/>
            <person name="Pohl T."/>
            <person name="Merkel B.J."/>
            <person name="Hornburger P."/>
            <person name="Mueller R.-W."/>
            <person name="Bruemmer F."/>
            <person name="Labrenz M."/>
            <person name="Spormann A.M."/>
            <person name="Op Den Camp H."/>
            <person name="Overmann J."/>
            <person name="Amann R."/>
            <person name="Jetten M.S.M."/>
            <person name="Mascher T."/>
            <person name="Medema M.H."/>
            <person name="Devos D.P."/>
            <person name="Kaster A.-K."/>
            <person name="Ovreas L."/>
            <person name="Rohde M."/>
            <person name="Galperin M.Y."/>
            <person name="Jogler C."/>
        </authorList>
    </citation>
    <scope>NUCLEOTIDE SEQUENCE [LARGE SCALE GENOMIC DNA]</scope>
    <source>
        <strain evidence="2 3">Pla144</strain>
    </source>
</reference>
<evidence type="ECO:0000313" key="3">
    <source>
        <dbReference type="Proteomes" id="UP000318437"/>
    </source>
</evidence>
<proteinExistence type="predicted"/>
<name>A0A5C6CCV2_9BACT</name>
<comment type="caution">
    <text evidence="2">The sequence shown here is derived from an EMBL/GenBank/DDBJ whole genome shotgun (WGS) entry which is preliminary data.</text>
</comment>
<dbReference type="Proteomes" id="UP000318437">
    <property type="component" value="Unassembled WGS sequence"/>
</dbReference>
<keyword evidence="1" id="KW-0472">Membrane</keyword>
<gene>
    <name evidence="2" type="ORF">Pla144_44190</name>
</gene>
<accession>A0A5C6CCV2</accession>
<feature type="transmembrane region" description="Helical" evidence="1">
    <location>
        <begin position="31"/>
        <end position="48"/>
    </location>
</feature>